<accession>A0ACC2JSE5</accession>
<evidence type="ECO:0000313" key="1">
    <source>
        <dbReference type="EMBL" id="KAJ8130269.1"/>
    </source>
</evidence>
<dbReference type="EMBL" id="JAPUUL010000538">
    <property type="protein sequence ID" value="KAJ8130269.1"/>
    <property type="molecule type" value="Genomic_DNA"/>
</dbReference>
<gene>
    <name evidence="1" type="ORF">O1611_g3360</name>
</gene>
<proteinExistence type="predicted"/>
<protein>
    <submittedName>
        <fullName evidence="1">Uncharacterized protein</fullName>
    </submittedName>
</protein>
<name>A0ACC2JSE5_9PEZI</name>
<comment type="caution">
    <text evidence="1">The sequence shown here is derived from an EMBL/GenBank/DDBJ whole genome shotgun (WGS) entry which is preliminary data.</text>
</comment>
<keyword evidence="2" id="KW-1185">Reference proteome</keyword>
<sequence length="700" mass="79594">MSAAFVTRPAPEFTATTVFPGGEFKDISLSEYLGQWVVLLFYPLDFTFVCPTEIIQYNEALPRFKAINTTVLGVSTDSHFSHLAWVERPRKQGGLGPDLQLPLVSDKSHKISRSYGVLLEEEGVALRGLFIIDPKGVLRQITVNDLPVGRDVEETLRLVQAFQFTDEHGEVCPAGWHTGSKTMKADPKGSLEYFAAQNGETNGHANGNGKRARVDHGHTFSMLKQHVASLRYMLRLEPSVVRSLGRYSHSMASLRRPHEPLVAIIGTTGTGKSDLAVDLAVRFGGEIINADAMQMYRGLPVITNQISVEEQRGIPHHLLAQIDPLEPTWTNGLFVRETQRLIQEIRSRGKLPIVVGGTLYYVQALLFEGSLIDAEETEPDKIRFRSQEETLSQFPILNDSTDAILQKLREVDPAMAERWHPDDRRKITRSLEIYLTTGKRASDIYAEARQAANESRRPWETLVFWTHAETDALRDRLSKRVDKMVQNGLMDEVRLLHSRLRECTERGEVIDRTRGIWQSIGFKQMEAFLDAEFNMETLESLEKRKNTGLEEINIATRQYARYQLRWIRQRTLKSFKEHNAMGLLYLLDSTNANEFSTNVLRPAADVCRQYLAGEKRPQPTEISDVAAEILTTLERESPSGQTTFKVKKCEMCDMILPTEDSWVKHINGRKHRRIAKMKKYTALVPVEVETPDVEKTDHRQ</sequence>
<reference evidence="1" key="1">
    <citation type="submission" date="2022-12" db="EMBL/GenBank/DDBJ databases">
        <title>Genome Sequence of Lasiodiplodia mahajangana.</title>
        <authorList>
            <person name="Buettner E."/>
        </authorList>
    </citation>
    <scope>NUCLEOTIDE SEQUENCE</scope>
    <source>
        <strain evidence="1">VT137</strain>
    </source>
</reference>
<evidence type="ECO:0000313" key="2">
    <source>
        <dbReference type="Proteomes" id="UP001153332"/>
    </source>
</evidence>
<dbReference type="Proteomes" id="UP001153332">
    <property type="component" value="Unassembled WGS sequence"/>
</dbReference>
<organism evidence="1 2">
    <name type="scientific">Lasiodiplodia mahajangana</name>
    <dbReference type="NCBI Taxonomy" id="1108764"/>
    <lineage>
        <taxon>Eukaryota</taxon>
        <taxon>Fungi</taxon>
        <taxon>Dikarya</taxon>
        <taxon>Ascomycota</taxon>
        <taxon>Pezizomycotina</taxon>
        <taxon>Dothideomycetes</taxon>
        <taxon>Dothideomycetes incertae sedis</taxon>
        <taxon>Botryosphaeriales</taxon>
        <taxon>Botryosphaeriaceae</taxon>
        <taxon>Lasiodiplodia</taxon>
    </lineage>
</organism>